<feature type="compositionally biased region" description="Low complexity" evidence="1">
    <location>
        <begin position="204"/>
        <end position="235"/>
    </location>
</feature>
<dbReference type="Proteomes" id="UP001215598">
    <property type="component" value="Unassembled WGS sequence"/>
</dbReference>
<feature type="compositionally biased region" description="Low complexity" evidence="1">
    <location>
        <begin position="475"/>
        <end position="486"/>
    </location>
</feature>
<feature type="domain" description="Nitrogen regulatory protein areA GATA-like" evidence="2">
    <location>
        <begin position="23"/>
        <end position="47"/>
    </location>
</feature>
<evidence type="ECO:0000313" key="4">
    <source>
        <dbReference type="EMBL" id="KAJ7699180.1"/>
    </source>
</evidence>
<feature type="compositionally biased region" description="Acidic residues" evidence="1">
    <location>
        <begin position="550"/>
        <end position="562"/>
    </location>
</feature>
<feature type="compositionally biased region" description="Low complexity" evidence="1">
    <location>
        <begin position="455"/>
        <end position="464"/>
    </location>
</feature>
<evidence type="ECO:0000259" key="3">
    <source>
        <dbReference type="Pfam" id="PF11702"/>
    </source>
</evidence>
<feature type="domain" description="DUF3295" evidence="3">
    <location>
        <begin position="1014"/>
        <end position="1068"/>
    </location>
</feature>
<keyword evidence="5" id="KW-1185">Reference proteome</keyword>
<evidence type="ECO:0000256" key="1">
    <source>
        <dbReference type="SAM" id="MobiDB-lite"/>
    </source>
</evidence>
<feature type="compositionally biased region" description="Polar residues" evidence="1">
    <location>
        <begin position="78"/>
        <end position="98"/>
    </location>
</feature>
<dbReference type="InterPro" id="IPR021711">
    <property type="entry name" value="DUF3295"/>
</dbReference>
<feature type="compositionally biased region" description="Basic and acidic residues" evidence="1">
    <location>
        <begin position="444"/>
        <end position="454"/>
    </location>
</feature>
<reference evidence="4" key="1">
    <citation type="submission" date="2023-03" db="EMBL/GenBank/DDBJ databases">
        <title>Massive genome expansion in bonnet fungi (Mycena s.s.) driven by repeated elements and novel gene families across ecological guilds.</title>
        <authorList>
            <consortium name="Lawrence Berkeley National Laboratory"/>
            <person name="Harder C.B."/>
            <person name="Miyauchi S."/>
            <person name="Viragh M."/>
            <person name="Kuo A."/>
            <person name="Thoen E."/>
            <person name="Andreopoulos B."/>
            <person name="Lu D."/>
            <person name="Skrede I."/>
            <person name="Drula E."/>
            <person name="Henrissat B."/>
            <person name="Morin E."/>
            <person name="Kohler A."/>
            <person name="Barry K."/>
            <person name="LaButti K."/>
            <person name="Morin E."/>
            <person name="Salamov A."/>
            <person name="Lipzen A."/>
            <person name="Mereny Z."/>
            <person name="Hegedus B."/>
            <person name="Baldrian P."/>
            <person name="Stursova M."/>
            <person name="Weitz H."/>
            <person name="Taylor A."/>
            <person name="Grigoriev I.V."/>
            <person name="Nagy L.G."/>
            <person name="Martin F."/>
            <person name="Kauserud H."/>
        </authorList>
    </citation>
    <scope>NUCLEOTIDE SEQUENCE</scope>
    <source>
        <strain evidence="4">CBHHK182m</strain>
    </source>
</reference>
<accession>A0AAD7DW22</accession>
<sequence>MPAVGPVLAVVPNVLDTPDALKLWSLFSKSKDTLQDGPRLEYISWRLAFQQISRNSSLRTPLDAPWPPTPESVCSDDTGGSKSTHSHNSGTSSENSAASVSPFFQIAPRPPMPPPQRSAGRIICDIVTPGFTQKLIQPQKDSKKQPPKDGYPTPASSDSASSSGVSIAVSPADDTLEPAVPVPRVNIVTATPNLTPHPTPPATPLLAASAPVPARALSPSSSVRLSTPPSPTVSSQMRRDPPGPFFLPRSATRGMGSPISPPADSASARTDASAHAPKSTHNLPLGGTEAAAKKTPRGTFYLEPAASGSSPSSSRSSNSYDNDGEHGSDSPSSGSRSGGSESSRERGEGSSSFVHGPERGGGNTRGRARVQRATNGRRSPDAPPETHEASTQPAIPQQVASAKHVQQQQRPLVPKPTRSASTSFLGGLGLGLEMTASPQSNGRHATDPDRDDARSVSSLTTSSSHVQVRVRGKPAARPSMRSQQSRSRSRKGGTRAASRGHGHAREGSTAHRVQREAPNTLGLPSDLAAAVAVVERTMVNGRRVEVATTTDEEWSDDEDESMVDGASVGGEMEEEEVEEADEEEGGWEDEDESEPAPDVAKNAKAPPPSLQQQQPAPNLGHARGNSTDLRQLPSRPHRSAGHLPALANAAPTKHHHTASAQNARTTRALNATMSATTLSSAMHEAQRQRQLFAKAPRHSYENLTALAGTRPSGLTLLLGGRQRVAEQYHQEQHQLQQQIEGRPPQRQSRPGGLAGLGLMMSAARPPTAAGGAELSPIPPTPATAAVQQQHHQQPPAPRRQSQLPPAPPQQKSPAQPQQQSQAGPPPRRPNMPRAMSTPHFGTGMSGSVGKSSVAGPVVSGLGDGPDLVAPPATGGSTTTQNGSASGRSGYRPKGPPAGMEYDDEEDDEEDAEGRGKGKGRAHDEGMQVSKSVAQEKLRVLAQRTSLSSRAKNGSGGMNGVESTEAERRRLYEEAGDAPWVAALNANDDYVPQPPPDRSMPTAPVGFPYNLPAPALPSTPRTTRQHMLLNEMSESLRHNLLWQRRLSRTDMTGPPPRRTKSTVNVTTAQGGRQPEKSVVRVTPRAPGAERRDTTLPPLDPPVPAVAPKKKLVRNYSMGDTSTYHYSGW</sequence>
<feature type="compositionally biased region" description="Polar residues" evidence="1">
    <location>
        <begin position="874"/>
        <end position="886"/>
    </location>
</feature>
<feature type="compositionally biased region" description="Low complexity" evidence="1">
    <location>
        <begin position="307"/>
        <end position="319"/>
    </location>
</feature>
<dbReference type="InterPro" id="IPR013860">
    <property type="entry name" value="AreA_GATA"/>
</dbReference>
<dbReference type="AlphaFoldDB" id="A0AAD7DW22"/>
<feature type="compositionally biased region" description="Low complexity" evidence="1">
    <location>
        <begin position="262"/>
        <end position="277"/>
    </location>
</feature>
<evidence type="ECO:0000313" key="5">
    <source>
        <dbReference type="Proteomes" id="UP001215598"/>
    </source>
</evidence>
<feature type="compositionally biased region" description="Low complexity" evidence="1">
    <location>
        <begin position="154"/>
        <end position="168"/>
    </location>
</feature>
<feature type="compositionally biased region" description="Acidic residues" evidence="1">
    <location>
        <begin position="571"/>
        <end position="595"/>
    </location>
</feature>
<feature type="region of interest" description="Disordered" evidence="1">
    <location>
        <begin position="1047"/>
        <end position="1104"/>
    </location>
</feature>
<feature type="compositionally biased region" description="Low complexity" evidence="1">
    <location>
        <begin position="811"/>
        <end position="822"/>
    </location>
</feature>
<feature type="compositionally biased region" description="Polar residues" evidence="1">
    <location>
        <begin position="389"/>
        <end position="410"/>
    </location>
</feature>
<evidence type="ECO:0000259" key="2">
    <source>
        <dbReference type="Pfam" id="PF08550"/>
    </source>
</evidence>
<dbReference type="EMBL" id="JARKIB010000575">
    <property type="protein sequence ID" value="KAJ7699180.1"/>
    <property type="molecule type" value="Genomic_DNA"/>
</dbReference>
<feature type="region of interest" description="Disordered" evidence="1">
    <location>
        <begin position="943"/>
        <end position="964"/>
    </location>
</feature>
<feature type="compositionally biased region" description="Low complexity" evidence="1">
    <location>
        <begin position="329"/>
        <end position="341"/>
    </location>
</feature>
<feature type="region of interest" description="Disordered" evidence="1">
    <location>
        <begin position="544"/>
        <end position="642"/>
    </location>
</feature>
<feature type="region of interest" description="Disordered" evidence="1">
    <location>
        <begin position="56"/>
        <end position="98"/>
    </location>
</feature>
<feature type="compositionally biased region" description="Acidic residues" evidence="1">
    <location>
        <begin position="900"/>
        <end position="911"/>
    </location>
</feature>
<protein>
    <recommendedName>
        <fullName evidence="6">Nitrogen regulatory protein areA GATA-like domain-containing protein</fullName>
    </recommendedName>
</protein>
<dbReference type="Pfam" id="PF11702">
    <property type="entry name" value="DUF3295"/>
    <property type="match status" value="1"/>
</dbReference>
<feature type="region of interest" description="Disordered" evidence="1">
    <location>
        <begin position="191"/>
        <end position="524"/>
    </location>
</feature>
<gene>
    <name evidence="4" type="ORF">B0H16DRAFT_1644107</name>
</gene>
<feature type="region of interest" description="Disordered" evidence="1">
    <location>
        <begin position="134"/>
        <end position="168"/>
    </location>
</feature>
<evidence type="ECO:0008006" key="6">
    <source>
        <dbReference type="Google" id="ProtNLM"/>
    </source>
</evidence>
<feature type="compositionally biased region" description="Polar residues" evidence="1">
    <location>
        <begin position="1060"/>
        <end position="1069"/>
    </location>
</feature>
<feature type="compositionally biased region" description="Basic and acidic residues" evidence="1">
    <location>
        <begin position="503"/>
        <end position="515"/>
    </location>
</feature>
<comment type="caution">
    <text evidence="4">The sequence shown here is derived from an EMBL/GenBank/DDBJ whole genome shotgun (WGS) entry which is preliminary data.</text>
</comment>
<feature type="compositionally biased region" description="Basic and acidic residues" evidence="1">
    <location>
        <begin position="378"/>
        <end position="388"/>
    </location>
</feature>
<dbReference type="Pfam" id="PF08550">
    <property type="entry name" value="GATA_AreA"/>
    <property type="match status" value="1"/>
</dbReference>
<proteinExistence type="predicted"/>
<feature type="compositionally biased region" description="Low complexity" evidence="1">
    <location>
        <begin position="782"/>
        <end position="803"/>
    </location>
</feature>
<feature type="region of interest" description="Disordered" evidence="1">
    <location>
        <begin position="727"/>
        <end position="930"/>
    </location>
</feature>
<name>A0AAD7DW22_9AGAR</name>
<feature type="compositionally biased region" description="Basic residues" evidence="1">
    <location>
        <begin position="487"/>
        <end position="502"/>
    </location>
</feature>
<feature type="compositionally biased region" description="Basic and acidic residues" evidence="1">
    <location>
        <begin position="912"/>
        <end position="925"/>
    </location>
</feature>
<organism evidence="4 5">
    <name type="scientific">Mycena metata</name>
    <dbReference type="NCBI Taxonomy" id="1033252"/>
    <lineage>
        <taxon>Eukaryota</taxon>
        <taxon>Fungi</taxon>
        <taxon>Dikarya</taxon>
        <taxon>Basidiomycota</taxon>
        <taxon>Agaricomycotina</taxon>
        <taxon>Agaricomycetes</taxon>
        <taxon>Agaricomycetidae</taxon>
        <taxon>Agaricales</taxon>
        <taxon>Marasmiineae</taxon>
        <taxon>Mycenaceae</taxon>
        <taxon>Mycena</taxon>
    </lineage>
</organism>